<sequence length="59" mass="6720">MFNHLHWLPSNSLHWLPSDSLHWLPSNYLNATTAPPECGYGNLDQSTPCPSMNKQLSRI</sequence>
<organism evidence="1 2">
    <name type="scientific">Meloidogyne enterolobii</name>
    <name type="common">Root-knot nematode worm</name>
    <name type="synonym">Meloidogyne mayaguensis</name>
    <dbReference type="NCBI Taxonomy" id="390850"/>
    <lineage>
        <taxon>Eukaryota</taxon>
        <taxon>Metazoa</taxon>
        <taxon>Ecdysozoa</taxon>
        <taxon>Nematoda</taxon>
        <taxon>Chromadorea</taxon>
        <taxon>Rhabditida</taxon>
        <taxon>Tylenchina</taxon>
        <taxon>Tylenchomorpha</taxon>
        <taxon>Tylenchoidea</taxon>
        <taxon>Meloidogynidae</taxon>
        <taxon>Meloidogyninae</taxon>
        <taxon>Meloidogyne</taxon>
    </lineage>
</organism>
<keyword evidence="2" id="KW-1185">Reference proteome</keyword>
<name>A0ACB0Y6I9_MELEN</name>
<dbReference type="Proteomes" id="UP001497535">
    <property type="component" value="Unassembled WGS sequence"/>
</dbReference>
<proteinExistence type="predicted"/>
<accession>A0ACB0Y6I9</accession>
<evidence type="ECO:0000313" key="2">
    <source>
        <dbReference type="Proteomes" id="UP001497535"/>
    </source>
</evidence>
<comment type="caution">
    <text evidence="1">The sequence shown here is derived from an EMBL/GenBank/DDBJ whole genome shotgun (WGS) entry which is preliminary data.</text>
</comment>
<gene>
    <name evidence="1" type="ORF">MENTE1834_LOCUS7902</name>
</gene>
<dbReference type="EMBL" id="CAVMJV010000006">
    <property type="protein sequence ID" value="CAK5032651.1"/>
    <property type="molecule type" value="Genomic_DNA"/>
</dbReference>
<evidence type="ECO:0000313" key="1">
    <source>
        <dbReference type="EMBL" id="CAK5032651.1"/>
    </source>
</evidence>
<reference evidence="1" key="1">
    <citation type="submission" date="2023-11" db="EMBL/GenBank/DDBJ databases">
        <authorList>
            <person name="Poullet M."/>
        </authorList>
    </citation>
    <scope>NUCLEOTIDE SEQUENCE</scope>
    <source>
        <strain evidence="1">E1834</strain>
    </source>
</reference>
<protein>
    <submittedName>
        <fullName evidence="1">Uncharacterized protein</fullName>
    </submittedName>
</protein>